<evidence type="ECO:0000256" key="3">
    <source>
        <dbReference type="ARBA" id="ARBA00022723"/>
    </source>
</evidence>
<dbReference type="AlphaFoldDB" id="A0A382KP61"/>
<dbReference type="PANTHER" id="PTHR42693:SF42">
    <property type="entry name" value="ARYLSULFATASE G"/>
    <property type="match status" value="1"/>
</dbReference>
<keyword evidence="4" id="KW-0732">Signal</keyword>
<keyword evidence="6" id="KW-0106">Calcium</keyword>
<keyword evidence="3" id="KW-0479">Metal-binding</keyword>
<proteinExistence type="inferred from homology"/>
<keyword evidence="5" id="KW-0378">Hydrolase</keyword>
<feature type="non-terminal residue" evidence="8">
    <location>
        <position position="1"/>
    </location>
</feature>
<evidence type="ECO:0000259" key="7">
    <source>
        <dbReference type="Pfam" id="PF00884"/>
    </source>
</evidence>
<comment type="cofactor">
    <cofactor evidence="1">
        <name>Ca(2+)</name>
        <dbReference type="ChEBI" id="CHEBI:29108"/>
    </cofactor>
</comment>
<evidence type="ECO:0000256" key="6">
    <source>
        <dbReference type="ARBA" id="ARBA00022837"/>
    </source>
</evidence>
<dbReference type="EMBL" id="UINC01081830">
    <property type="protein sequence ID" value="SVC26056.1"/>
    <property type="molecule type" value="Genomic_DNA"/>
</dbReference>
<dbReference type="SUPFAM" id="SSF53649">
    <property type="entry name" value="Alkaline phosphatase-like"/>
    <property type="match status" value="1"/>
</dbReference>
<dbReference type="GO" id="GO:0046872">
    <property type="term" value="F:metal ion binding"/>
    <property type="evidence" value="ECO:0007669"/>
    <property type="project" value="UniProtKB-KW"/>
</dbReference>
<evidence type="ECO:0000313" key="8">
    <source>
        <dbReference type="EMBL" id="SVC26056.1"/>
    </source>
</evidence>
<organism evidence="8">
    <name type="scientific">marine metagenome</name>
    <dbReference type="NCBI Taxonomy" id="408172"/>
    <lineage>
        <taxon>unclassified sequences</taxon>
        <taxon>metagenomes</taxon>
        <taxon>ecological metagenomes</taxon>
    </lineage>
</organism>
<feature type="domain" description="Sulfatase N-terminal" evidence="7">
    <location>
        <begin position="88"/>
        <end position="267"/>
    </location>
</feature>
<gene>
    <name evidence="8" type="ORF">METZ01_LOCUS278910</name>
</gene>
<evidence type="ECO:0000256" key="1">
    <source>
        <dbReference type="ARBA" id="ARBA00001913"/>
    </source>
</evidence>
<evidence type="ECO:0000256" key="5">
    <source>
        <dbReference type="ARBA" id="ARBA00022801"/>
    </source>
</evidence>
<dbReference type="InterPro" id="IPR050738">
    <property type="entry name" value="Sulfatase"/>
</dbReference>
<protein>
    <recommendedName>
        <fullName evidence="7">Sulfatase N-terminal domain-containing protein</fullName>
    </recommendedName>
</protein>
<dbReference type="Pfam" id="PF00884">
    <property type="entry name" value="Sulfatase"/>
    <property type="match status" value="1"/>
</dbReference>
<feature type="non-terminal residue" evidence="8">
    <location>
        <position position="268"/>
    </location>
</feature>
<sequence length="268" mass="30203">VGLNRHLKTSSQGLTASIEGKAPFYYDYLPGRVTSAAQAGWLILHAPDCFLKLTLLVATGNLLHSPCMHRVFFLLVALVPFLAFAKPPNIVYIISDDQTWTDYSFMGHKIIETPHIDRLAKESLNYTHGYVPSSLCCPSLATMITGLYPHQSKITGNEPPIPNEGKRSPEYAKRFEEQVSLIDRVPSLPRILKEKGYVSHQSGKWWQGHYTRGGFTHGMTHGDPKRRGRHGDEGLRIGREGMKPIFDFVEEAGNKPFFIWYAPFLPHT</sequence>
<dbReference type="Gene3D" id="3.40.720.10">
    <property type="entry name" value="Alkaline Phosphatase, subunit A"/>
    <property type="match status" value="1"/>
</dbReference>
<dbReference type="GO" id="GO:0004065">
    <property type="term" value="F:arylsulfatase activity"/>
    <property type="evidence" value="ECO:0007669"/>
    <property type="project" value="TreeGrafter"/>
</dbReference>
<comment type="similarity">
    <text evidence="2">Belongs to the sulfatase family.</text>
</comment>
<evidence type="ECO:0000256" key="4">
    <source>
        <dbReference type="ARBA" id="ARBA00022729"/>
    </source>
</evidence>
<reference evidence="8" key="1">
    <citation type="submission" date="2018-05" db="EMBL/GenBank/DDBJ databases">
        <authorList>
            <person name="Lanie J.A."/>
            <person name="Ng W.-L."/>
            <person name="Kazmierczak K.M."/>
            <person name="Andrzejewski T.M."/>
            <person name="Davidsen T.M."/>
            <person name="Wayne K.J."/>
            <person name="Tettelin H."/>
            <person name="Glass J.I."/>
            <person name="Rusch D."/>
            <person name="Podicherti R."/>
            <person name="Tsui H.-C.T."/>
            <person name="Winkler M.E."/>
        </authorList>
    </citation>
    <scope>NUCLEOTIDE SEQUENCE</scope>
</reference>
<dbReference type="InterPro" id="IPR000917">
    <property type="entry name" value="Sulfatase_N"/>
</dbReference>
<name>A0A382KP61_9ZZZZ</name>
<accession>A0A382KP61</accession>
<evidence type="ECO:0000256" key="2">
    <source>
        <dbReference type="ARBA" id="ARBA00008779"/>
    </source>
</evidence>
<dbReference type="PANTHER" id="PTHR42693">
    <property type="entry name" value="ARYLSULFATASE FAMILY MEMBER"/>
    <property type="match status" value="1"/>
</dbReference>
<dbReference type="InterPro" id="IPR017850">
    <property type="entry name" value="Alkaline_phosphatase_core_sf"/>
</dbReference>